<evidence type="ECO:0000313" key="1">
    <source>
        <dbReference type="EMBL" id="OGM87719.1"/>
    </source>
</evidence>
<proteinExistence type="predicted"/>
<comment type="caution">
    <text evidence="1">The sequence shown here is derived from an EMBL/GenBank/DDBJ whole genome shotgun (WGS) entry which is preliminary data.</text>
</comment>
<gene>
    <name evidence="1" type="ORF">A2573_00435</name>
</gene>
<organism evidence="1 2">
    <name type="scientific">Candidatus Woesebacteria bacterium RIFOXYD1_FULL_43_18</name>
    <dbReference type="NCBI Taxonomy" id="1802551"/>
    <lineage>
        <taxon>Bacteria</taxon>
        <taxon>Candidatus Woeseibacteriota</taxon>
    </lineage>
</organism>
<evidence type="ECO:0000313" key="2">
    <source>
        <dbReference type="Proteomes" id="UP000177596"/>
    </source>
</evidence>
<protein>
    <submittedName>
        <fullName evidence="1">Uncharacterized protein</fullName>
    </submittedName>
</protein>
<sequence length="212" mass="24892">MPEFETRIRNNILKVCGDLPIISVTQKPIDFGKNIVVGDVGASGFNMFRQVQIACKEATTKFVVSAEADCLYPPDYFTFIPEKDNVCYRNKNLYVMGQYRTYFYKKEEGATHAQVVGREFCLRTLDKLFEGGPNWSIKERNFPKERTHQKKEDVFGSDEIEFYETKNPIVQIKTSHSMRHYTHSDRIPRDELPYWGKGVDFRKKYYDIGFRH</sequence>
<dbReference type="EMBL" id="MGIL01000022">
    <property type="protein sequence ID" value="OGM87719.1"/>
    <property type="molecule type" value="Genomic_DNA"/>
</dbReference>
<accession>A0A1F8DI52</accession>
<reference evidence="1 2" key="1">
    <citation type="journal article" date="2016" name="Nat. Commun.">
        <title>Thousands of microbial genomes shed light on interconnected biogeochemical processes in an aquifer system.</title>
        <authorList>
            <person name="Anantharaman K."/>
            <person name="Brown C.T."/>
            <person name="Hug L.A."/>
            <person name="Sharon I."/>
            <person name="Castelle C.J."/>
            <person name="Probst A.J."/>
            <person name="Thomas B.C."/>
            <person name="Singh A."/>
            <person name="Wilkins M.J."/>
            <person name="Karaoz U."/>
            <person name="Brodie E.L."/>
            <person name="Williams K.H."/>
            <person name="Hubbard S.S."/>
            <person name="Banfield J.F."/>
        </authorList>
    </citation>
    <scope>NUCLEOTIDE SEQUENCE [LARGE SCALE GENOMIC DNA]</scope>
</reference>
<dbReference type="AlphaFoldDB" id="A0A1F8DI52"/>
<name>A0A1F8DI52_9BACT</name>
<dbReference type="Proteomes" id="UP000177596">
    <property type="component" value="Unassembled WGS sequence"/>
</dbReference>